<dbReference type="STRING" id="1617426.TR69_WS6001000642"/>
<protein>
    <submittedName>
        <fullName evidence="1">Uncharacterized protein</fullName>
    </submittedName>
</protein>
<dbReference type="Proteomes" id="UP000070457">
    <property type="component" value="Unassembled WGS sequence"/>
</dbReference>
<dbReference type="EMBL" id="JYNZ01000003">
    <property type="protein sequence ID" value="KXK26635.1"/>
    <property type="molecule type" value="Genomic_DNA"/>
</dbReference>
<sequence length="218" mass="24403">MSAHDYVFRTFGQFFGTKISLTGDITTGYTVSRFLRFRIPWQASRLAEHTDYEHADRQLLTRKTAQDLLPSASHTLRKSTPVPERVRKALAALETNAVYLELDFTGCRVITAESEDFYTADLASLAEQLPAAVFKRDGVVYSKVRSTLLDAPVTTQDQHSRRLHLALLRTMLQPQLARLAGGSDTLILSGEMVWSGCLMPHWCLLSLPRCPETASVMS</sequence>
<proteinExistence type="predicted"/>
<evidence type="ECO:0000313" key="2">
    <source>
        <dbReference type="Proteomes" id="UP000070457"/>
    </source>
</evidence>
<organism evidence="1 2">
    <name type="scientific">candidate division WS6 bacterium OLB20</name>
    <dbReference type="NCBI Taxonomy" id="1617426"/>
    <lineage>
        <taxon>Bacteria</taxon>
        <taxon>Candidatus Dojkabacteria</taxon>
    </lineage>
</organism>
<comment type="caution">
    <text evidence="1">The sequence shown here is derived from an EMBL/GenBank/DDBJ whole genome shotgun (WGS) entry which is preliminary data.</text>
</comment>
<name>A0A136LYB4_9BACT</name>
<evidence type="ECO:0000313" key="1">
    <source>
        <dbReference type="EMBL" id="KXK26635.1"/>
    </source>
</evidence>
<dbReference type="AlphaFoldDB" id="A0A136LYB4"/>
<reference evidence="1 2" key="1">
    <citation type="submission" date="2015-02" db="EMBL/GenBank/DDBJ databases">
        <title>Improved understanding of the partial-nitritation anammox process through 23 genomes representing the majority of the microbial community.</title>
        <authorList>
            <person name="Speth D.R."/>
            <person name="In T Zandt M."/>
            <person name="Guerrero Cruz S."/>
            <person name="Jetten M.S."/>
            <person name="Dutilh B.E."/>
        </authorList>
    </citation>
    <scope>NUCLEOTIDE SEQUENCE [LARGE SCALE GENOMIC DNA]</scope>
    <source>
        <strain evidence="1">OLB20</strain>
    </source>
</reference>
<accession>A0A136LYB4</accession>
<gene>
    <name evidence="1" type="ORF">TR69_WS6001000642</name>
</gene>